<dbReference type="Gene3D" id="3.40.140.10">
    <property type="entry name" value="Cytidine Deaminase, domain 2"/>
    <property type="match status" value="1"/>
</dbReference>
<gene>
    <name evidence="8" type="ORF">HMPREF3180_01425</name>
</gene>
<dbReference type="InterPro" id="IPR025657">
    <property type="entry name" value="RadC_JAB"/>
</dbReference>
<dbReference type="PATRIC" id="fig|157687.3.peg.1422"/>
<evidence type="ECO:0000256" key="2">
    <source>
        <dbReference type="ARBA" id="ARBA00022723"/>
    </source>
</evidence>
<comment type="similarity">
    <text evidence="6">Belongs to the UPF0758 family.</text>
</comment>
<sequence>MKRDNGNKNNEKIGFEQILDEEKEKGHRERLRQRFLSTGSKGFTDCEILELLLTYIVTRKNCRGIANELLRKYRDLYTILKQPEEELQKNKYMTERAAVFFKLLFEIIENELYKKVCNERIVLSSNLKLLKYLEFSLLNRDIEVFKVLFLNTQNELLKEEELFFGTIDRSTVYIRELVKKILEYNAKGVILVHNHPSGSLKPSESDILLTRKLKEVFENIEIRLLDHLIISEKGHFSFLEGGIL</sequence>
<keyword evidence="3" id="KW-0378">Hydrolase</keyword>
<evidence type="ECO:0000259" key="7">
    <source>
        <dbReference type="PROSITE" id="PS50249"/>
    </source>
</evidence>
<dbReference type="GO" id="GO:0008237">
    <property type="term" value="F:metallopeptidase activity"/>
    <property type="evidence" value="ECO:0007669"/>
    <property type="project" value="UniProtKB-KW"/>
</dbReference>
<dbReference type="InterPro" id="IPR001405">
    <property type="entry name" value="UPF0758"/>
</dbReference>
<organism evidence="8 9">
    <name type="scientific">Leptotrichia wadei</name>
    <dbReference type="NCBI Taxonomy" id="157687"/>
    <lineage>
        <taxon>Bacteria</taxon>
        <taxon>Fusobacteriati</taxon>
        <taxon>Fusobacteriota</taxon>
        <taxon>Fusobacteriia</taxon>
        <taxon>Fusobacteriales</taxon>
        <taxon>Leptotrichiaceae</taxon>
        <taxon>Leptotrichia</taxon>
    </lineage>
</organism>
<dbReference type="EMBL" id="LSDD01000102">
    <property type="protein sequence ID" value="KXB64357.1"/>
    <property type="molecule type" value="Genomic_DNA"/>
</dbReference>
<dbReference type="PANTHER" id="PTHR30471">
    <property type="entry name" value="DNA REPAIR PROTEIN RADC"/>
    <property type="match status" value="1"/>
</dbReference>
<dbReference type="GO" id="GO:0046872">
    <property type="term" value="F:metal ion binding"/>
    <property type="evidence" value="ECO:0007669"/>
    <property type="project" value="UniProtKB-KW"/>
</dbReference>
<keyword evidence="9" id="KW-1185">Reference proteome</keyword>
<dbReference type="AlphaFoldDB" id="A0A134A9I1"/>
<name>A0A134A9I1_9FUSO</name>
<dbReference type="STRING" id="157687.HMPREF3180_01425"/>
<proteinExistence type="inferred from homology"/>
<evidence type="ECO:0000313" key="9">
    <source>
        <dbReference type="Proteomes" id="UP000070483"/>
    </source>
</evidence>
<comment type="caution">
    <text evidence="8">The sequence shown here is derived from an EMBL/GenBank/DDBJ whole genome shotgun (WGS) entry which is preliminary data.</text>
</comment>
<dbReference type="InterPro" id="IPR020891">
    <property type="entry name" value="UPF0758_CS"/>
</dbReference>
<dbReference type="InterPro" id="IPR037518">
    <property type="entry name" value="MPN"/>
</dbReference>
<dbReference type="NCBIfam" id="TIGR00608">
    <property type="entry name" value="radc"/>
    <property type="match status" value="1"/>
</dbReference>
<evidence type="ECO:0000256" key="3">
    <source>
        <dbReference type="ARBA" id="ARBA00022801"/>
    </source>
</evidence>
<evidence type="ECO:0000256" key="1">
    <source>
        <dbReference type="ARBA" id="ARBA00022670"/>
    </source>
</evidence>
<evidence type="ECO:0000256" key="5">
    <source>
        <dbReference type="ARBA" id="ARBA00023049"/>
    </source>
</evidence>
<reference evidence="9" key="1">
    <citation type="submission" date="2016-01" db="EMBL/GenBank/DDBJ databases">
        <authorList>
            <person name="Mitreva M."/>
            <person name="Pepin K.H."/>
            <person name="Mihindukulasuriya K.A."/>
            <person name="Fulton R."/>
            <person name="Fronick C."/>
            <person name="O'Laughlin M."/>
            <person name="Miner T."/>
            <person name="Herter B."/>
            <person name="Rosa B.A."/>
            <person name="Cordes M."/>
            <person name="Tomlinson C."/>
            <person name="Wollam A."/>
            <person name="Palsikar V.B."/>
            <person name="Mardis E.R."/>
            <person name="Wilson R.K."/>
        </authorList>
    </citation>
    <scope>NUCLEOTIDE SEQUENCE [LARGE SCALE GENOMIC DNA]</scope>
    <source>
        <strain evidence="9">KA00185</strain>
    </source>
</reference>
<dbReference type="CDD" id="cd08071">
    <property type="entry name" value="MPN_DUF2466"/>
    <property type="match status" value="1"/>
</dbReference>
<dbReference type="PROSITE" id="PS01302">
    <property type="entry name" value="UPF0758"/>
    <property type="match status" value="1"/>
</dbReference>
<dbReference type="PANTHER" id="PTHR30471:SF3">
    <property type="entry name" value="UPF0758 PROTEIN YEES-RELATED"/>
    <property type="match status" value="1"/>
</dbReference>
<dbReference type="OrthoDB" id="9804482at2"/>
<keyword evidence="5" id="KW-0482">Metalloprotease</keyword>
<dbReference type="Pfam" id="PF04002">
    <property type="entry name" value="RadC"/>
    <property type="match status" value="1"/>
</dbReference>
<protein>
    <submittedName>
        <fullName evidence="8">Putative DNA repair protein RadC</fullName>
    </submittedName>
</protein>
<dbReference type="RefSeq" id="WP_060918109.1">
    <property type="nucleotide sequence ID" value="NZ_KQ960082.1"/>
</dbReference>
<keyword evidence="2" id="KW-0479">Metal-binding</keyword>
<feature type="domain" description="MPN" evidence="7">
    <location>
        <begin position="122"/>
        <end position="244"/>
    </location>
</feature>
<evidence type="ECO:0000313" key="8">
    <source>
        <dbReference type="EMBL" id="KXB64357.1"/>
    </source>
</evidence>
<keyword evidence="4" id="KW-0862">Zinc</keyword>
<keyword evidence="1" id="KW-0645">Protease</keyword>
<dbReference type="PROSITE" id="PS50249">
    <property type="entry name" value="MPN"/>
    <property type="match status" value="1"/>
</dbReference>
<evidence type="ECO:0000256" key="6">
    <source>
        <dbReference type="RuleBase" id="RU003797"/>
    </source>
</evidence>
<evidence type="ECO:0000256" key="4">
    <source>
        <dbReference type="ARBA" id="ARBA00022833"/>
    </source>
</evidence>
<accession>A0A134A9I1</accession>
<dbReference type="GO" id="GO:0006508">
    <property type="term" value="P:proteolysis"/>
    <property type="evidence" value="ECO:0007669"/>
    <property type="project" value="UniProtKB-KW"/>
</dbReference>
<dbReference type="Proteomes" id="UP000070483">
    <property type="component" value="Unassembled WGS sequence"/>
</dbReference>